<reference evidence="2" key="1">
    <citation type="submission" date="2023-03" db="EMBL/GenBank/DDBJ databases">
        <title>Massive genome expansion in bonnet fungi (Mycena s.s.) driven by repeated elements and novel gene families across ecological guilds.</title>
        <authorList>
            <consortium name="Lawrence Berkeley National Laboratory"/>
            <person name="Harder C.B."/>
            <person name="Miyauchi S."/>
            <person name="Viragh M."/>
            <person name="Kuo A."/>
            <person name="Thoen E."/>
            <person name="Andreopoulos B."/>
            <person name="Lu D."/>
            <person name="Skrede I."/>
            <person name="Drula E."/>
            <person name="Henrissat B."/>
            <person name="Morin E."/>
            <person name="Kohler A."/>
            <person name="Barry K."/>
            <person name="LaButti K."/>
            <person name="Morin E."/>
            <person name="Salamov A."/>
            <person name="Lipzen A."/>
            <person name="Mereny Z."/>
            <person name="Hegedus B."/>
            <person name="Baldrian P."/>
            <person name="Stursova M."/>
            <person name="Weitz H."/>
            <person name="Taylor A."/>
            <person name="Grigoriev I.V."/>
            <person name="Nagy L.G."/>
            <person name="Martin F."/>
            <person name="Kauserud H."/>
        </authorList>
    </citation>
    <scope>NUCLEOTIDE SEQUENCE</scope>
    <source>
        <strain evidence="2">9284</strain>
    </source>
</reference>
<evidence type="ECO:0000313" key="3">
    <source>
        <dbReference type="Proteomes" id="UP001221142"/>
    </source>
</evidence>
<feature type="domain" description="F-box" evidence="1">
    <location>
        <begin position="1"/>
        <end position="47"/>
    </location>
</feature>
<gene>
    <name evidence="2" type="ORF">FB45DRAFT_739716</name>
</gene>
<dbReference type="EMBL" id="JARKIF010000005">
    <property type="protein sequence ID" value="KAJ7639058.1"/>
    <property type="molecule type" value="Genomic_DNA"/>
</dbReference>
<proteinExistence type="predicted"/>
<dbReference type="Pfam" id="PF12937">
    <property type="entry name" value="F-box-like"/>
    <property type="match status" value="1"/>
</dbReference>
<protein>
    <recommendedName>
        <fullName evidence="1">F-box domain-containing protein</fullName>
    </recommendedName>
</protein>
<evidence type="ECO:0000259" key="1">
    <source>
        <dbReference type="PROSITE" id="PS50181"/>
    </source>
</evidence>
<accession>A0AAD7C575</accession>
<evidence type="ECO:0000313" key="2">
    <source>
        <dbReference type="EMBL" id="KAJ7639058.1"/>
    </source>
</evidence>
<dbReference type="SUPFAM" id="SSF81383">
    <property type="entry name" value="F-box domain"/>
    <property type="match status" value="1"/>
</dbReference>
<sequence length="344" mass="39275">MIETLPVELIGRILGELDLSDLIKTAQLSRRLRLVASDTTINPWRLPILRNLLSEQYEDAFKNLSVYTTVPRHNWVEILSMGKAPYLLFETTLPNLKHSEWEQSFRIRFLPSFQRKAPTESWKAVFLRVLHQTWHRSCTFCTTNESSTKYIVLNRNGSANLLQVSSRNFNPLVVLNDMRRVAQHNMHHLEVRVRLVVQFADVRILALGTLNRPRSPLTVNANAKIFLHPPGIEFDHNSYSRQRYPLPAQMHAEYPFITPGGGDRRWITSEGSEEGGLQWVGGLMVVAQIRGPDVSAYPALDEELIVGPGRQHYASFTWEDLFTIAPWLKDSVTKQIDGPGLGND</sequence>
<organism evidence="2 3">
    <name type="scientific">Roridomyces roridus</name>
    <dbReference type="NCBI Taxonomy" id="1738132"/>
    <lineage>
        <taxon>Eukaryota</taxon>
        <taxon>Fungi</taxon>
        <taxon>Dikarya</taxon>
        <taxon>Basidiomycota</taxon>
        <taxon>Agaricomycotina</taxon>
        <taxon>Agaricomycetes</taxon>
        <taxon>Agaricomycetidae</taxon>
        <taxon>Agaricales</taxon>
        <taxon>Marasmiineae</taxon>
        <taxon>Mycenaceae</taxon>
        <taxon>Roridomyces</taxon>
    </lineage>
</organism>
<name>A0AAD7C575_9AGAR</name>
<dbReference type="Gene3D" id="1.20.1280.50">
    <property type="match status" value="1"/>
</dbReference>
<dbReference type="Proteomes" id="UP001221142">
    <property type="component" value="Unassembled WGS sequence"/>
</dbReference>
<dbReference type="AlphaFoldDB" id="A0AAD7C575"/>
<keyword evidence="3" id="KW-1185">Reference proteome</keyword>
<dbReference type="InterPro" id="IPR001810">
    <property type="entry name" value="F-box_dom"/>
</dbReference>
<dbReference type="InterPro" id="IPR036047">
    <property type="entry name" value="F-box-like_dom_sf"/>
</dbReference>
<dbReference type="PROSITE" id="PS50181">
    <property type="entry name" value="FBOX"/>
    <property type="match status" value="1"/>
</dbReference>
<comment type="caution">
    <text evidence="2">The sequence shown here is derived from an EMBL/GenBank/DDBJ whole genome shotgun (WGS) entry which is preliminary data.</text>
</comment>